<evidence type="ECO:0000256" key="1">
    <source>
        <dbReference type="ARBA" id="ARBA00002121"/>
    </source>
</evidence>
<dbReference type="Pfam" id="PF06574">
    <property type="entry name" value="FAD_syn"/>
    <property type="match status" value="1"/>
</dbReference>
<proteinExistence type="inferred from homology"/>
<dbReference type="InterPro" id="IPR015864">
    <property type="entry name" value="FAD_synthase"/>
</dbReference>
<evidence type="ECO:0000256" key="15">
    <source>
        <dbReference type="PIRNR" id="PIRNR004491"/>
    </source>
</evidence>
<dbReference type="NCBIfam" id="NF004163">
    <property type="entry name" value="PRK05627.1-6"/>
    <property type="match status" value="1"/>
</dbReference>
<dbReference type="NCBIfam" id="NF004159">
    <property type="entry name" value="PRK05627.1-2"/>
    <property type="match status" value="1"/>
</dbReference>
<dbReference type="PANTHER" id="PTHR22749:SF6">
    <property type="entry name" value="RIBOFLAVIN KINASE"/>
    <property type="match status" value="1"/>
</dbReference>
<dbReference type="GO" id="GO:0008531">
    <property type="term" value="F:riboflavin kinase activity"/>
    <property type="evidence" value="ECO:0007669"/>
    <property type="project" value="UniProtKB-EC"/>
</dbReference>
<dbReference type="RefSeq" id="WP_367023319.1">
    <property type="nucleotide sequence ID" value="NZ_JBFDAH010000001.1"/>
</dbReference>
<evidence type="ECO:0000256" key="9">
    <source>
        <dbReference type="ARBA" id="ARBA00022777"/>
    </source>
</evidence>
<dbReference type="SUPFAM" id="SSF82114">
    <property type="entry name" value="Riboflavin kinase-like"/>
    <property type="match status" value="1"/>
</dbReference>
<dbReference type="CDD" id="cd02064">
    <property type="entry name" value="FAD_synthetase_N"/>
    <property type="match status" value="1"/>
</dbReference>
<name>A0ABV2BNK4_9GAMM</name>
<dbReference type="EC" id="2.7.7.2" evidence="15"/>
<dbReference type="InterPro" id="IPR023465">
    <property type="entry name" value="Riboflavin_kinase_dom_sf"/>
</dbReference>
<evidence type="ECO:0000256" key="13">
    <source>
        <dbReference type="ARBA" id="ARBA00047880"/>
    </source>
</evidence>
<keyword evidence="18" id="KW-1185">Reference proteome</keyword>
<comment type="catalytic activity">
    <reaction evidence="14 15">
        <text>FMN + ATP + H(+) = FAD + diphosphate</text>
        <dbReference type="Rhea" id="RHEA:17237"/>
        <dbReference type="ChEBI" id="CHEBI:15378"/>
        <dbReference type="ChEBI" id="CHEBI:30616"/>
        <dbReference type="ChEBI" id="CHEBI:33019"/>
        <dbReference type="ChEBI" id="CHEBI:57692"/>
        <dbReference type="ChEBI" id="CHEBI:58210"/>
        <dbReference type="EC" id="2.7.7.2"/>
    </reaction>
</comment>
<evidence type="ECO:0000256" key="4">
    <source>
        <dbReference type="ARBA" id="ARBA00022630"/>
    </source>
</evidence>
<evidence type="ECO:0000256" key="2">
    <source>
        <dbReference type="ARBA" id="ARBA00004726"/>
    </source>
</evidence>
<dbReference type="SMART" id="SM00904">
    <property type="entry name" value="Flavokinase"/>
    <property type="match status" value="1"/>
</dbReference>
<protein>
    <recommendedName>
        <fullName evidence="15">Riboflavin biosynthesis protein</fullName>
    </recommendedName>
    <domain>
        <recommendedName>
            <fullName evidence="15">Riboflavin kinase</fullName>
            <ecNumber evidence="15">2.7.1.26</ecNumber>
        </recommendedName>
        <alternativeName>
            <fullName evidence="15">Flavokinase</fullName>
        </alternativeName>
    </domain>
    <domain>
        <recommendedName>
            <fullName evidence="15">FMN adenylyltransferase</fullName>
            <ecNumber evidence="15">2.7.7.2</ecNumber>
        </recommendedName>
        <alternativeName>
            <fullName evidence="15">FAD pyrophosphorylase</fullName>
        </alternativeName>
        <alternativeName>
            <fullName evidence="15">FAD synthase</fullName>
        </alternativeName>
    </domain>
</protein>
<keyword evidence="5 15" id="KW-0288">FMN</keyword>
<dbReference type="InterPro" id="IPR002606">
    <property type="entry name" value="Riboflavin_kinase_bac"/>
</dbReference>
<keyword evidence="8 15" id="KW-0547">Nucleotide-binding</keyword>
<dbReference type="GO" id="GO:0003919">
    <property type="term" value="F:FMN adenylyltransferase activity"/>
    <property type="evidence" value="ECO:0007669"/>
    <property type="project" value="UniProtKB-EC"/>
</dbReference>
<comment type="pathway">
    <text evidence="2 15">Cofactor biosynthesis; FAD biosynthesis; FAD from FMN: step 1/1.</text>
</comment>
<dbReference type="InterPro" id="IPR023468">
    <property type="entry name" value="Riboflavin_kinase"/>
</dbReference>
<dbReference type="SUPFAM" id="SSF52374">
    <property type="entry name" value="Nucleotidylyl transferase"/>
    <property type="match status" value="1"/>
</dbReference>
<keyword evidence="10 15" id="KW-0274">FAD</keyword>
<comment type="caution">
    <text evidence="17">The sequence shown here is derived from an EMBL/GenBank/DDBJ whole genome shotgun (WGS) entry which is preliminary data.</text>
</comment>
<evidence type="ECO:0000313" key="17">
    <source>
        <dbReference type="EMBL" id="MET1253534.1"/>
    </source>
</evidence>
<sequence length="312" mass="35313">MELVRGLINLQKQSTGCVATIGNFDGIHLGHQAIIERVIVKAKSLGLPACVLVFEPHPKEFFMGENCPPRLTCFREKYHRLNLLGVDKLVVLQFNQTIRQMKARDFVLHILLDRLQVKHLVIGDDFQFGHQRQGNYQLLCEMAQPHYTLEPTPSIVIDHERVSSTLIRQALANNEFAKVSRLLGREYTISGRVGYGQQIGRTIGFPTANVAVKRKKIALTGVFLVKCIWQQDGKDKVAWGAANCGKRPTVNGCTERLEVHLFGVSQELYGIELAVEFKAQIRQEIKFNSLTELQAQIKQDINQANQLINQFK</sequence>
<keyword evidence="9 15" id="KW-0418">Kinase</keyword>
<comment type="similarity">
    <text evidence="15">Belongs to the ribF family.</text>
</comment>
<organism evidence="17 18">
    <name type="scientific">Aliikangiella maris</name>
    <dbReference type="NCBI Taxonomy" id="3162458"/>
    <lineage>
        <taxon>Bacteria</taxon>
        <taxon>Pseudomonadati</taxon>
        <taxon>Pseudomonadota</taxon>
        <taxon>Gammaproteobacteria</taxon>
        <taxon>Oceanospirillales</taxon>
        <taxon>Pleioneaceae</taxon>
        <taxon>Aliikangiella</taxon>
    </lineage>
</organism>
<evidence type="ECO:0000256" key="3">
    <source>
        <dbReference type="ARBA" id="ARBA00005201"/>
    </source>
</evidence>
<dbReference type="Proteomes" id="UP001548189">
    <property type="component" value="Unassembled WGS sequence"/>
</dbReference>
<dbReference type="EC" id="2.7.1.26" evidence="15"/>
<evidence type="ECO:0000256" key="7">
    <source>
        <dbReference type="ARBA" id="ARBA00022695"/>
    </source>
</evidence>
<dbReference type="NCBIfam" id="TIGR00083">
    <property type="entry name" value="ribF"/>
    <property type="match status" value="1"/>
</dbReference>
<reference evidence="17 18" key="1">
    <citation type="submission" date="2024-06" db="EMBL/GenBank/DDBJ databases">
        <authorList>
            <person name="Li F."/>
        </authorList>
    </citation>
    <scope>NUCLEOTIDE SEQUENCE [LARGE SCALE GENOMIC DNA]</scope>
    <source>
        <strain evidence="17 18">GXAS 311</strain>
    </source>
</reference>
<dbReference type="InterPro" id="IPR015865">
    <property type="entry name" value="Riboflavin_kinase_bac/euk"/>
</dbReference>
<dbReference type="Gene3D" id="2.40.30.30">
    <property type="entry name" value="Riboflavin kinase-like"/>
    <property type="match status" value="1"/>
</dbReference>
<comment type="pathway">
    <text evidence="3 15">Cofactor biosynthesis; FMN biosynthesis; FMN from riboflavin (ATP route): step 1/1.</text>
</comment>
<evidence type="ECO:0000256" key="12">
    <source>
        <dbReference type="ARBA" id="ARBA00023268"/>
    </source>
</evidence>
<evidence type="ECO:0000256" key="6">
    <source>
        <dbReference type="ARBA" id="ARBA00022679"/>
    </source>
</evidence>
<keyword evidence="11 15" id="KW-0067">ATP-binding</keyword>
<keyword evidence="4 15" id="KW-0285">Flavoprotein</keyword>
<comment type="function">
    <text evidence="1">Catalyzes the phosphorylation of riboflavin to FMN followed by the adenylation of FMN to FAD.</text>
</comment>
<dbReference type="Pfam" id="PF01687">
    <property type="entry name" value="Flavokinase"/>
    <property type="match status" value="1"/>
</dbReference>
<keyword evidence="6 15" id="KW-0808">Transferase</keyword>
<dbReference type="PIRSF" id="PIRSF004491">
    <property type="entry name" value="FAD_Synth"/>
    <property type="match status" value="1"/>
</dbReference>
<evidence type="ECO:0000256" key="10">
    <source>
        <dbReference type="ARBA" id="ARBA00022827"/>
    </source>
</evidence>
<evidence type="ECO:0000256" key="14">
    <source>
        <dbReference type="ARBA" id="ARBA00049494"/>
    </source>
</evidence>
<keyword evidence="7 15" id="KW-0548">Nucleotidyltransferase</keyword>
<accession>A0ABV2BNK4</accession>
<evidence type="ECO:0000256" key="5">
    <source>
        <dbReference type="ARBA" id="ARBA00022643"/>
    </source>
</evidence>
<keyword evidence="12" id="KW-0511">Multifunctional enzyme</keyword>
<evidence type="ECO:0000256" key="8">
    <source>
        <dbReference type="ARBA" id="ARBA00022741"/>
    </source>
</evidence>
<dbReference type="EMBL" id="JBEVCJ010000001">
    <property type="protein sequence ID" value="MET1253534.1"/>
    <property type="molecule type" value="Genomic_DNA"/>
</dbReference>
<dbReference type="InterPro" id="IPR014729">
    <property type="entry name" value="Rossmann-like_a/b/a_fold"/>
</dbReference>
<comment type="catalytic activity">
    <reaction evidence="13 15">
        <text>riboflavin + ATP = FMN + ADP + H(+)</text>
        <dbReference type="Rhea" id="RHEA:14357"/>
        <dbReference type="ChEBI" id="CHEBI:15378"/>
        <dbReference type="ChEBI" id="CHEBI:30616"/>
        <dbReference type="ChEBI" id="CHEBI:57986"/>
        <dbReference type="ChEBI" id="CHEBI:58210"/>
        <dbReference type="ChEBI" id="CHEBI:456216"/>
        <dbReference type="EC" id="2.7.1.26"/>
    </reaction>
</comment>
<evidence type="ECO:0000256" key="11">
    <source>
        <dbReference type="ARBA" id="ARBA00022840"/>
    </source>
</evidence>
<gene>
    <name evidence="17" type="primary">ribF</name>
    <name evidence="17" type="ORF">ABVT43_00190</name>
</gene>
<dbReference type="NCBIfam" id="NF004160">
    <property type="entry name" value="PRK05627.1-3"/>
    <property type="match status" value="1"/>
</dbReference>
<dbReference type="PANTHER" id="PTHR22749">
    <property type="entry name" value="RIBOFLAVIN KINASE/FMN ADENYLYLTRANSFERASE"/>
    <property type="match status" value="1"/>
</dbReference>
<evidence type="ECO:0000259" key="16">
    <source>
        <dbReference type="SMART" id="SM00904"/>
    </source>
</evidence>
<evidence type="ECO:0000313" key="18">
    <source>
        <dbReference type="Proteomes" id="UP001548189"/>
    </source>
</evidence>
<dbReference type="Gene3D" id="3.40.50.620">
    <property type="entry name" value="HUPs"/>
    <property type="match status" value="1"/>
</dbReference>
<feature type="domain" description="Riboflavin kinase" evidence="16">
    <location>
        <begin position="182"/>
        <end position="309"/>
    </location>
</feature>